<feature type="transmembrane region" description="Helical" evidence="1">
    <location>
        <begin position="507"/>
        <end position="528"/>
    </location>
</feature>
<proteinExistence type="predicted"/>
<feature type="transmembrane region" description="Helical" evidence="1">
    <location>
        <begin position="433"/>
        <end position="454"/>
    </location>
</feature>
<protein>
    <submittedName>
        <fullName evidence="2">ABC transporter permease</fullName>
    </submittedName>
</protein>
<comment type="caution">
    <text evidence="2">The sequence shown here is derived from an EMBL/GenBank/DDBJ whole genome shotgun (WGS) entry which is preliminary data.</text>
</comment>
<dbReference type="Proteomes" id="UP001597097">
    <property type="component" value="Unassembled WGS sequence"/>
</dbReference>
<keyword evidence="1" id="KW-0812">Transmembrane</keyword>
<name>A0ABW4G846_9ACTN</name>
<evidence type="ECO:0000256" key="1">
    <source>
        <dbReference type="SAM" id="Phobius"/>
    </source>
</evidence>
<keyword evidence="1" id="KW-0472">Membrane</keyword>
<keyword evidence="3" id="KW-1185">Reference proteome</keyword>
<feature type="transmembrane region" description="Helical" evidence="1">
    <location>
        <begin position="79"/>
        <end position="99"/>
    </location>
</feature>
<evidence type="ECO:0000313" key="2">
    <source>
        <dbReference type="EMBL" id="MFD1538554.1"/>
    </source>
</evidence>
<dbReference type="EMBL" id="JBHUCM010000013">
    <property type="protein sequence ID" value="MFD1538554.1"/>
    <property type="molecule type" value="Genomic_DNA"/>
</dbReference>
<feature type="transmembrane region" description="Helical" evidence="1">
    <location>
        <begin position="302"/>
        <end position="320"/>
    </location>
</feature>
<feature type="transmembrane region" description="Helical" evidence="1">
    <location>
        <begin position="20"/>
        <end position="40"/>
    </location>
</feature>
<dbReference type="RefSeq" id="WP_219527334.1">
    <property type="nucleotide sequence ID" value="NZ_JAHKRM010000002.1"/>
</dbReference>
<keyword evidence="1" id="KW-1133">Transmembrane helix</keyword>
<evidence type="ECO:0000313" key="3">
    <source>
        <dbReference type="Proteomes" id="UP001597097"/>
    </source>
</evidence>
<reference evidence="3" key="1">
    <citation type="journal article" date="2019" name="Int. J. Syst. Evol. Microbiol.">
        <title>The Global Catalogue of Microorganisms (GCM) 10K type strain sequencing project: providing services to taxonomists for standard genome sequencing and annotation.</title>
        <authorList>
            <consortium name="The Broad Institute Genomics Platform"/>
            <consortium name="The Broad Institute Genome Sequencing Center for Infectious Disease"/>
            <person name="Wu L."/>
            <person name="Ma J."/>
        </authorList>
    </citation>
    <scope>NUCLEOTIDE SEQUENCE [LARGE SCALE GENOMIC DNA]</scope>
    <source>
        <strain evidence="3">CGMCC 1.15399</strain>
    </source>
</reference>
<sequence length="536" mass="55101">MTGLTGTGRLIRLALRRDRVLLPLWVLIPCLFPLTFIAAFNAGFPTAAARQEYAETSLHNVAFTVAYGPLHGSSLGQLVTWRAGFIPVVIAVFSLLTVIRHTRTEEEAGRRELIGATAVARHAGMAAALIMTCGASLILGLVSALALVNAGLGAAGSLAYGSGLATTGCVFAATGAVVAQLTTGAGSARGIGVTVIGTAFLLRGIGAVSEKSDGGLGWLSWLSPIGWAHQFRPFSGERWWVLALAGCGVAALIALAVALSARRDLGNGLFQARPGPAGAAPGLRSPLALAWRLHRGSLANRIAGFAVVGFALGGIAKSIGELMRNRTPEAQAVLAWLGGHGTVVDQYLQGMMSMFGVIAAAYAIQAVLHLRAEESGGRAESLLAAPVDRLRWAGGHFAFALLGPAAGLAVFGTALGLAHGLNTGDVGRELPRALGAALVQVPAVWVFAGLALALFGLLPRLAAGAFAVLLVSLLFGWVGGELKLSQWVIDLSVFAHIPTLPGGELTVLPLIVLTAMAAALTLAGLFGLRHRDLPVG</sequence>
<gene>
    <name evidence="2" type="ORF">ACFSJ0_15975</name>
</gene>
<feature type="transmembrane region" description="Helical" evidence="1">
    <location>
        <begin position="347"/>
        <end position="368"/>
    </location>
</feature>
<feature type="transmembrane region" description="Helical" evidence="1">
    <location>
        <begin position="191"/>
        <end position="209"/>
    </location>
</feature>
<feature type="transmembrane region" description="Helical" evidence="1">
    <location>
        <begin position="119"/>
        <end position="146"/>
    </location>
</feature>
<feature type="transmembrane region" description="Helical" evidence="1">
    <location>
        <begin position="158"/>
        <end position="179"/>
    </location>
</feature>
<organism evidence="2 3">
    <name type="scientific">Nonomuraea guangzhouensis</name>
    <dbReference type="NCBI Taxonomy" id="1291555"/>
    <lineage>
        <taxon>Bacteria</taxon>
        <taxon>Bacillati</taxon>
        <taxon>Actinomycetota</taxon>
        <taxon>Actinomycetes</taxon>
        <taxon>Streptosporangiales</taxon>
        <taxon>Streptosporangiaceae</taxon>
        <taxon>Nonomuraea</taxon>
    </lineage>
</organism>
<feature type="transmembrane region" description="Helical" evidence="1">
    <location>
        <begin position="239"/>
        <end position="261"/>
    </location>
</feature>
<feature type="transmembrane region" description="Helical" evidence="1">
    <location>
        <begin position="397"/>
        <end position="421"/>
    </location>
</feature>
<feature type="transmembrane region" description="Helical" evidence="1">
    <location>
        <begin position="461"/>
        <end position="478"/>
    </location>
</feature>
<accession>A0ABW4G846</accession>